<dbReference type="Pfam" id="PF18943">
    <property type="entry name" value="DUF5690"/>
    <property type="match status" value="1"/>
</dbReference>
<keyword evidence="1" id="KW-1133">Transmembrane helix</keyword>
<dbReference type="Proteomes" id="UP001200145">
    <property type="component" value="Unassembled WGS sequence"/>
</dbReference>
<feature type="transmembrane region" description="Helical" evidence="1">
    <location>
        <begin position="39"/>
        <end position="60"/>
    </location>
</feature>
<feature type="transmembrane region" description="Helical" evidence="1">
    <location>
        <begin position="7"/>
        <end position="27"/>
    </location>
</feature>
<gene>
    <name evidence="2" type="ORF">L0U88_16515</name>
</gene>
<name>A0ABS9BKM0_9BACT</name>
<feature type="transmembrane region" description="Helical" evidence="1">
    <location>
        <begin position="292"/>
        <end position="310"/>
    </location>
</feature>
<proteinExistence type="predicted"/>
<dbReference type="EMBL" id="JAKEVY010000004">
    <property type="protein sequence ID" value="MCF1716247.1"/>
    <property type="molecule type" value="Genomic_DNA"/>
</dbReference>
<feature type="transmembrane region" description="Helical" evidence="1">
    <location>
        <begin position="350"/>
        <end position="369"/>
    </location>
</feature>
<feature type="transmembrane region" description="Helical" evidence="1">
    <location>
        <begin position="316"/>
        <end position="338"/>
    </location>
</feature>
<organism evidence="2 3">
    <name type="scientific">Flavihumibacter fluminis</name>
    <dbReference type="NCBI Taxonomy" id="2909236"/>
    <lineage>
        <taxon>Bacteria</taxon>
        <taxon>Pseudomonadati</taxon>
        <taxon>Bacteroidota</taxon>
        <taxon>Chitinophagia</taxon>
        <taxon>Chitinophagales</taxon>
        <taxon>Chitinophagaceae</taxon>
        <taxon>Flavihumibacter</taxon>
    </lineage>
</organism>
<feature type="transmembrane region" description="Helical" evidence="1">
    <location>
        <begin position="132"/>
        <end position="153"/>
    </location>
</feature>
<dbReference type="InterPro" id="IPR036259">
    <property type="entry name" value="MFS_trans_sf"/>
</dbReference>
<comment type="caution">
    <text evidence="2">The sequence shown here is derived from an EMBL/GenBank/DDBJ whole genome shotgun (WGS) entry which is preliminary data.</text>
</comment>
<sequence length="421" mass="47400">MFTKKDWLSAFYAALIAFCLYSSLFAFRKAFNVAAFEGFNLAGLDYKIVLVITQVAGYMASKFYGIKFIASMKRMGRGRLILILAGVAWLSWLAFGLIPAPYNWPCLFFSGFPLGMLWGVVFSYVEGRRMTDFISAALAVSFIFGSGLAKSVASFVMEQLGVSEYWMPFATGAIFALPLVFFVVLMEKIPPPSEDDIRHRTVRLPMTGSQRMELVKTYGPGLFLLVLVYSLVTILREVRDSFMADMWRDSGDQFNLSVFAQTETIITVVLLVLIASMVLIKQNFKALMLTHWIMGIGFLLSLLITIAYRQQTASTFYWMLGVGLGLYLVYIPFNSILFDRLIASFRITGNVGFLIYLADSFGYLGSVTVLLSKSVFNIQLSWLNFYQELVLVSGIIGLIATAASMFYFRNKFKKRELAPPF</sequence>
<keyword evidence="3" id="KW-1185">Reference proteome</keyword>
<keyword evidence="1" id="KW-0812">Transmembrane</keyword>
<feature type="transmembrane region" description="Helical" evidence="1">
    <location>
        <begin position="80"/>
        <end position="101"/>
    </location>
</feature>
<keyword evidence="1" id="KW-0472">Membrane</keyword>
<evidence type="ECO:0000313" key="2">
    <source>
        <dbReference type="EMBL" id="MCF1716247.1"/>
    </source>
</evidence>
<feature type="transmembrane region" description="Helical" evidence="1">
    <location>
        <begin position="218"/>
        <end position="238"/>
    </location>
</feature>
<feature type="transmembrane region" description="Helical" evidence="1">
    <location>
        <begin position="165"/>
        <end position="185"/>
    </location>
</feature>
<feature type="transmembrane region" description="Helical" evidence="1">
    <location>
        <begin position="107"/>
        <end position="125"/>
    </location>
</feature>
<evidence type="ECO:0000256" key="1">
    <source>
        <dbReference type="SAM" id="Phobius"/>
    </source>
</evidence>
<reference evidence="2 3" key="1">
    <citation type="submission" date="2022-01" db="EMBL/GenBank/DDBJ databases">
        <title>Flavihumibacter sp. nov., isolated from sediment of a river.</title>
        <authorList>
            <person name="Liu H."/>
        </authorList>
    </citation>
    <scope>NUCLEOTIDE SEQUENCE [LARGE SCALE GENOMIC DNA]</scope>
    <source>
        <strain evidence="2 3">RY-1</strain>
    </source>
</reference>
<dbReference type="SUPFAM" id="SSF103473">
    <property type="entry name" value="MFS general substrate transporter"/>
    <property type="match status" value="1"/>
</dbReference>
<feature type="transmembrane region" description="Helical" evidence="1">
    <location>
        <begin position="389"/>
        <end position="408"/>
    </location>
</feature>
<feature type="transmembrane region" description="Helical" evidence="1">
    <location>
        <begin position="258"/>
        <end position="280"/>
    </location>
</feature>
<dbReference type="InterPro" id="IPR043745">
    <property type="entry name" value="DUF5690"/>
</dbReference>
<dbReference type="RefSeq" id="WP_234867269.1">
    <property type="nucleotide sequence ID" value="NZ_JAKEVY010000004.1"/>
</dbReference>
<evidence type="ECO:0000313" key="3">
    <source>
        <dbReference type="Proteomes" id="UP001200145"/>
    </source>
</evidence>
<protein>
    <submittedName>
        <fullName evidence="2">DUF5690 family protein</fullName>
    </submittedName>
</protein>
<accession>A0ABS9BKM0</accession>